<sequence length="243" mass="27140">EPALEGNPFMLHAQPGIEVNGFGRSWRYAVGVVNGNGDEYRDNNSEKDLYYQLAYKIGGLGFDGSGGKEGDLSDSESWRDNSIILSSFGYWGTARIKIEGEDGGGDEVEFKDDDQFCRLGFGIQGKYNDFAARAGYIYGRNENPYGAITSQDVTSHAWFAEVEYFVLPWLIPYVRYEGLKLEMPSGVDGINPNQDRKRIVVGAEAMIRANVSVTVEGRFYTNDQRNVETDDDDQVIMTLQVAF</sequence>
<reference evidence="1" key="1">
    <citation type="journal article" date="2015" name="Nature">
        <title>Complex archaea that bridge the gap between prokaryotes and eukaryotes.</title>
        <authorList>
            <person name="Spang A."/>
            <person name="Saw J.H."/>
            <person name="Jorgensen S.L."/>
            <person name="Zaremba-Niedzwiedzka K."/>
            <person name="Martijn J."/>
            <person name="Lind A.E."/>
            <person name="van Eijk R."/>
            <person name="Schleper C."/>
            <person name="Guy L."/>
            <person name="Ettema T.J."/>
        </authorList>
    </citation>
    <scope>NUCLEOTIDE SEQUENCE</scope>
</reference>
<organism evidence="1">
    <name type="scientific">marine sediment metagenome</name>
    <dbReference type="NCBI Taxonomy" id="412755"/>
    <lineage>
        <taxon>unclassified sequences</taxon>
        <taxon>metagenomes</taxon>
        <taxon>ecological metagenomes</taxon>
    </lineage>
</organism>
<protein>
    <recommendedName>
        <fullName evidence="2">Porin</fullName>
    </recommendedName>
</protein>
<name>A0A0F9DEN9_9ZZZZ</name>
<evidence type="ECO:0000313" key="1">
    <source>
        <dbReference type="EMBL" id="KKL60124.1"/>
    </source>
</evidence>
<comment type="caution">
    <text evidence="1">The sequence shown here is derived from an EMBL/GenBank/DDBJ whole genome shotgun (WGS) entry which is preliminary data.</text>
</comment>
<dbReference type="InterPro" id="IPR023614">
    <property type="entry name" value="Porin_dom_sf"/>
</dbReference>
<dbReference type="Gene3D" id="2.40.160.10">
    <property type="entry name" value="Porin"/>
    <property type="match status" value="1"/>
</dbReference>
<dbReference type="SUPFAM" id="SSF56935">
    <property type="entry name" value="Porins"/>
    <property type="match status" value="1"/>
</dbReference>
<gene>
    <name evidence="1" type="ORF">LCGC14_2208440</name>
</gene>
<evidence type="ECO:0008006" key="2">
    <source>
        <dbReference type="Google" id="ProtNLM"/>
    </source>
</evidence>
<accession>A0A0F9DEN9</accession>
<feature type="non-terminal residue" evidence="1">
    <location>
        <position position="1"/>
    </location>
</feature>
<proteinExistence type="predicted"/>
<dbReference type="EMBL" id="LAZR01029256">
    <property type="protein sequence ID" value="KKL60124.1"/>
    <property type="molecule type" value="Genomic_DNA"/>
</dbReference>
<dbReference type="AlphaFoldDB" id="A0A0F9DEN9"/>